<proteinExistence type="predicted"/>
<name>A0A0C9VQ65_9AGAM</name>
<dbReference type="EMBL" id="KN839879">
    <property type="protein sequence ID" value="KIJ59850.1"/>
    <property type="molecule type" value="Genomic_DNA"/>
</dbReference>
<gene>
    <name evidence="1" type="ORF">HYDPIDRAFT_170550</name>
</gene>
<dbReference type="Proteomes" id="UP000053820">
    <property type="component" value="Unassembled WGS sequence"/>
</dbReference>
<evidence type="ECO:0000313" key="2">
    <source>
        <dbReference type="Proteomes" id="UP000053820"/>
    </source>
</evidence>
<sequence length="142" mass="14833">MSVAAFTITLQKGITGGFAPPTPNALYRLVKEAESSTITVVSQVRPLGTPSLQDAVIKSISLDDHSAEIEELQGILTAIPPQYPGAADLYGLDISIIYDTKEFVASGASQYGSAAGLGVAPPTEEEKAKFQRAIDIIKGLAA</sequence>
<keyword evidence="2" id="KW-1185">Reference proteome</keyword>
<organism evidence="1 2">
    <name type="scientific">Hydnomerulius pinastri MD-312</name>
    <dbReference type="NCBI Taxonomy" id="994086"/>
    <lineage>
        <taxon>Eukaryota</taxon>
        <taxon>Fungi</taxon>
        <taxon>Dikarya</taxon>
        <taxon>Basidiomycota</taxon>
        <taxon>Agaricomycotina</taxon>
        <taxon>Agaricomycetes</taxon>
        <taxon>Agaricomycetidae</taxon>
        <taxon>Boletales</taxon>
        <taxon>Boletales incertae sedis</taxon>
        <taxon>Leucogyrophana</taxon>
    </lineage>
</organism>
<reference evidence="1 2" key="1">
    <citation type="submission" date="2014-04" db="EMBL/GenBank/DDBJ databases">
        <title>Evolutionary Origins and Diversification of the Mycorrhizal Mutualists.</title>
        <authorList>
            <consortium name="DOE Joint Genome Institute"/>
            <consortium name="Mycorrhizal Genomics Consortium"/>
            <person name="Kohler A."/>
            <person name="Kuo A."/>
            <person name="Nagy L.G."/>
            <person name="Floudas D."/>
            <person name="Copeland A."/>
            <person name="Barry K.W."/>
            <person name="Cichocki N."/>
            <person name="Veneault-Fourrey C."/>
            <person name="LaButti K."/>
            <person name="Lindquist E.A."/>
            <person name="Lipzen A."/>
            <person name="Lundell T."/>
            <person name="Morin E."/>
            <person name="Murat C."/>
            <person name="Riley R."/>
            <person name="Ohm R."/>
            <person name="Sun H."/>
            <person name="Tunlid A."/>
            <person name="Henrissat B."/>
            <person name="Grigoriev I.V."/>
            <person name="Hibbett D.S."/>
            <person name="Martin F."/>
        </authorList>
    </citation>
    <scope>NUCLEOTIDE SEQUENCE [LARGE SCALE GENOMIC DNA]</scope>
    <source>
        <strain evidence="1 2">MD-312</strain>
    </source>
</reference>
<dbReference type="OrthoDB" id="5366606at2759"/>
<dbReference type="AlphaFoldDB" id="A0A0C9VQ65"/>
<protein>
    <submittedName>
        <fullName evidence="1">Uncharacterized protein</fullName>
    </submittedName>
</protein>
<evidence type="ECO:0000313" key="1">
    <source>
        <dbReference type="EMBL" id="KIJ59850.1"/>
    </source>
</evidence>
<accession>A0A0C9VQ65</accession>
<dbReference type="HOGENOM" id="CLU_150802_0_0_1"/>